<proteinExistence type="predicted"/>
<dbReference type="AlphaFoldDB" id="A0A0R1XRQ4"/>
<evidence type="ECO:0000313" key="2">
    <source>
        <dbReference type="EMBL" id="KRM29244.1"/>
    </source>
</evidence>
<name>A0A0R1XRQ4_9LACO</name>
<reference evidence="2 3" key="1">
    <citation type="journal article" date="2015" name="Genome Announc.">
        <title>Expanding the biotechnology potential of lactobacilli through comparative genomics of 213 strains and associated genera.</title>
        <authorList>
            <person name="Sun Z."/>
            <person name="Harris H.M."/>
            <person name="McCann A."/>
            <person name="Guo C."/>
            <person name="Argimon S."/>
            <person name="Zhang W."/>
            <person name="Yang X."/>
            <person name="Jeffery I.B."/>
            <person name="Cooney J.C."/>
            <person name="Kagawa T.F."/>
            <person name="Liu W."/>
            <person name="Song Y."/>
            <person name="Salvetti E."/>
            <person name="Wrobel A."/>
            <person name="Rasinkangas P."/>
            <person name="Parkhill J."/>
            <person name="Rea M.C."/>
            <person name="O'Sullivan O."/>
            <person name="Ritari J."/>
            <person name="Douillard F.P."/>
            <person name="Paul Ross R."/>
            <person name="Yang R."/>
            <person name="Briner A.E."/>
            <person name="Felis G.E."/>
            <person name="de Vos W.M."/>
            <person name="Barrangou R."/>
            <person name="Klaenhammer T.R."/>
            <person name="Caufield P.W."/>
            <person name="Cui Y."/>
            <person name="Zhang H."/>
            <person name="O'Toole P.W."/>
        </authorList>
    </citation>
    <scope>NUCLEOTIDE SEQUENCE [LARGE SCALE GENOMIC DNA]</scope>
    <source>
        <strain evidence="2 3">DSM 16991</strain>
    </source>
</reference>
<feature type="compositionally biased region" description="Polar residues" evidence="1">
    <location>
        <begin position="471"/>
        <end position="493"/>
    </location>
</feature>
<dbReference type="Proteomes" id="UP000050949">
    <property type="component" value="Unassembled WGS sequence"/>
</dbReference>
<organism evidence="2 3">
    <name type="scientific">Schleiferilactobacillus harbinensis DSM 16991</name>
    <dbReference type="NCBI Taxonomy" id="1122147"/>
    <lineage>
        <taxon>Bacteria</taxon>
        <taxon>Bacillati</taxon>
        <taxon>Bacillota</taxon>
        <taxon>Bacilli</taxon>
        <taxon>Lactobacillales</taxon>
        <taxon>Lactobacillaceae</taxon>
        <taxon>Schleiferilactobacillus</taxon>
    </lineage>
</organism>
<dbReference type="PATRIC" id="fig|1122147.4.peg.850"/>
<evidence type="ECO:0000256" key="1">
    <source>
        <dbReference type="SAM" id="MobiDB-lite"/>
    </source>
</evidence>
<comment type="caution">
    <text evidence="2">The sequence shown here is derived from an EMBL/GenBank/DDBJ whole genome shotgun (WGS) entry which is preliminary data.</text>
</comment>
<accession>A0A0R1XRQ4</accession>
<sequence length="1212" mass="129701">MPLSTDVSGGGQSAVNQTKSDWNGGVTGSPVAISFNNAGSSNGKPYFSLNYVDKDDLVDFGSSDTAPQVTQDWANQTVSAADKTQIYNSTGVSSKMKSSDGTPTGTPKLDTANASFDGGFVQATGNVPISAAVANSQSLADATMAGDWAVMVRVQVADGIDAKAWAASVDWNKSYYYLTIKTISIAGTSFTINFPMQFDHHIYLDPNNKNTFFIKVKGLPFWAKQTSPTAASGWPGQGPDDLNSTVQLQLQDGDADYVDYLNNRQINASTNTASTLDNLVDAKGNVAPGTDLNDEKLTTKDVNGDTQPAFAKYKHSSALPILGNPLWNIWDVTGIGWVGPKGALYNAGPTGRMITLLNAVPGKSNSIPERYIGDGVSTAYVAILNWFTSNMFTGSAHINFSFDMSKYAAGTSTNEQALTAGRFFAAPKADGTFNSSTESSTGQTATDTIKITMYDSSQLVDPYSLTKGLDRTSTSRTSPLRQTLHTADSSALNATKGGPAGMTPADYAVINKDDLDKGTPYPTYTNFTSWTGAIIPYDREHWSDDDSTESTSFTDTMHSQGKFGTDLRYRTASPDPANDGVLVNDGSAFNIDKPTDFKTNYIDQYTPIFDKTNTAKLTTAGVVKPQRYANVYSLYNYVNGVGTLPSSNEPVPVYTSTGTGGNNLSVTAGQEIATKPAVATNAAKGATSVTSSLDKGRWRYTGTMDSGGGALPLADATISLSQPLKPQLTLNGQSPYIVSDAQLNAGGGVTKQLGTWRDPLGLVVQTAQSDNLRGTVSASNTQKQNTNWDSIQNMDTKVHGMSFNAASANVLPDPTQPSTKAGGITHDDQSDPQAVTFNYKLPWNQTDTSRVYYGQVDLTRAAAVPLRNSYTLNLGAADNTATANYLIIRNSETPSTNTYQIKKYFNTTGNPTTHLLTTADNGQKIPVKADATVSTAGKNTSQTLSIWVPKVAGTTIDDLPVVTSADGSTATVTNTTSQQSTQIQAQYYVYSAQFSKVPANFSYTYAYHVGTSGVSATAYNQQLVDLVMSSSQLLGQTNAIDFKISQGVNLLHAPNFDFGKNTTPTTAANYKLTDAGKADAYFEAQENDGLPYTNTYTWMLSATMNPFKRSMTDTGYNNFNVILGNPYLDAAGTQIDSVDEHRPDVNGLISDGYSSSRLFYVDPMKEPDTQSYDVNSIKRYYPNANLTVPPQIITPGKYTSTVTYTISDNGSI</sequence>
<feature type="region of interest" description="Disordered" evidence="1">
    <location>
        <begin position="470"/>
        <end position="498"/>
    </location>
</feature>
<protein>
    <submittedName>
        <fullName evidence="2">Uncharacterized protein</fullName>
    </submittedName>
</protein>
<evidence type="ECO:0000313" key="3">
    <source>
        <dbReference type="Proteomes" id="UP000050949"/>
    </source>
</evidence>
<feature type="region of interest" description="Disordered" evidence="1">
    <location>
        <begin position="1"/>
        <end position="23"/>
    </location>
</feature>
<dbReference type="EMBL" id="AZFW01000016">
    <property type="protein sequence ID" value="KRM29244.1"/>
    <property type="molecule type" value="Genomic_DNA"/>
</dbReference>
<gene>
    <name evidence="2" type="ORF">FC91_GL000821</name>
</gene>